<reference evidence="3" key="1">
    <citation type="submission" date="2020-05" db="EMBL/GenBank/DDBJ databases">
        <authorList>
            <person name="Chiriac C."/>
            <person name="Salcher M."/>
            <person name="Ghai R."/>
            <person name="Kavagutti S V."/>
        </authorList>
    </citation>
    <scope>NUCLEOTIDE SEQUENCE</scope>
</reference>
<feature type="region of interest" description="Disordered" evidence="2">
    <location>
        <begin position="1"/>
        <end position="51"/>
    </location>
</feature>
<evidence type="ECO:0000256" key="2">
    <source>
        <dbReference type="SAM" id="MobiDB-lite"/>
    </source>
</evidence>
<feature type="compositionally biased region" description="Basic and acidic residues" evidence="2">
    <location>
        <begin position="251"/>
        <end position="267"/>
    </location>
</feature>
<feature type="compositionally biased region" description="Basic and acidic residues" evidence="2">
    <location>
        <begin position="1"/>
        <end position="24"/>
    </location>
</feature>
<dbReference type="EMBL" id="LR798335">
    <property type="protein sequence ID" value="CAB5224115.1"/>
    <property type="molecule type" value="Genomic_DNA"/>
</dbReference>
<accession>A0A6J7X464</accession>
<evidence type="ECO:0000256" key="1">
    <source>
        <dbReference type="SAM" id="Coils"/>
    </source>
</evidence>
<feature type="compositionally biased region" description="Basic and acidic residues" evidence="2">
    <location>
        <begin position="40"/>
        <end position="51"/>
    </location>
</feature>
<protein>
    <submittedName>
        <fullName evidence="3">Uncharacterized protein</fullName>
    </submittedName>
</protein>
<feature type="region of interest" description="Disordered" evidence="2">
    <location>
        <begin position="251"/>
        <end position="285"/>
    </location>
</feature>
<proteinExistence type="predicted"/>
<sequence length="318" mass="36365">MAKFGDDEFKFPDELDDDKTKSNDDSDDDIVVDIEDDTPESDRNKKPLPKEVAEDLYNDELEDYSSKVKKKLVQLKKLAHDERREKEAVMREQQESVALAKRLLEENNRLKSTLNHSQKNALDAAKRTVEFEMANAEREYQDAYESGDSAKILEAQKKLNQVSIKADKVANFRATPLQEESNQVQNQLDTAPRVRQDPSAAAWQKENAWFGEDKEMTSLALGLHEKLKEEGVVVSSQEYYRRIDTTMRKRFPEKFENESGGDEDQKPARATRPGQVVAPATRTTAPKRVRLTITQQNIAKKLGLTNEQYAQAQMKLES</sequence>
<feature type="compositionally biased region" description="Acidic residues" evidence="2">
    <location>
        <begin position="25"/>
        <end position="39"/>
    </location>
</feature>
<keyword evidence="1" id="KW-0175">Coiled coil</keyword>
<organism evidence="3">
    <name type="scientific">uncultured Caudovirales phage</name>
    <dbReference type="NCBI Taxonomy" id="2100421"/>
    <lineage>
        <taxon>Viruses</taxon>
        <taxon>Duplodnaviria</taxon>
        <taxon>Heunggongvirae</taxon>
        <taxon>Uroviricota</taxon>
        <taxon>Caudoviricetes</taxon>
        <taxon>Peduoviridae</taxon>
        <taxon>Maltschvirus</taxon>
        <taxon>Maltschvirus maltsch</taxon>
    </lineage>
</organism>
<evidence type="ECO:0000313" key="3">
    <source>
        <dbReference type="EMBL" id="CAB5224115.1"/>
    </source>
</evidence>
<gene>
    <name evidence="3" type="ORF">UFOVP393_33</name>
</gene>
<name>A0A6J7X464_9CAUD</name>
<feature type="coiled-coil region" evidence="1">
    <location>
        <begin position="72"/>
        <end position="139"/>
    </location>
</feature>